<gene>
    <name evidence="1" type="ORF">SAMN05192568_10748</name>
</gene>
<evidence type="ECO:0000313" key="1">
    <source>
        <dbReference type="EMBL" id="SFM90743.1"/>
    </source>
</evidence>
<keyword evidence="2" id="KW-1185">Reference proteome</keyword>
<dbReference type="RefSeq" id="WP_092046990.1">
    <property type="nucleotide sequence ID" value="NZ_FOTK01000074.1"/>
</dbReference>
<protein>
    <submittedName>
        <fullName evidence="1">Uncharacterized protein</fullName>
    </submittedName>
</protein>
<evidence type="ECO:0000313" key="2">
    <source>
        <dbReference type="Proteomes" id="UP000199048"/>
    </source>
</evidence>
<dbReference type="Proteomes" id="UP000199048">
    <property type="component" value="Unassembled WGS sequence"/>
</dbReference>
<sequence length="87" mass="9462">MSSSLENVLLEELRDLTVRVDILQRTLGTAISLMSEKQRETIIEALAQGLKVTGSEDPRGITGPAVKELMDYALLPSYAAEGRSKDA</sequence>
<accession>A0A1I4UPU0</accession>
<dbReference type="AlphaFoldDB" id="A0A1I4UPU0"/>
<name>A0A1I4UPU0_9HYPH</name>
<reference evidence="2" key="1">
    <citation type="submission" date="2016-10" db="EMBL/GenBank/DDBJ databases">
        <authorList>
            <person name="Varghese N."/>
            <person name="Submissions S."/>
        </authorList>
    </citation>
    <scope>NUCLEOTIDE SEQUENCE [LARGE SCALE GENOMIC DNA]</scope>
    <source>
        <strain evidence="2">BL36</strain>
    </source>
</reference>
<dbReference type="EMBL" id="FOTK01000074">
    <property type="protein sequence ID" value="SFM90743.1"/>
    <property type="molecule type" value="Genomic_DNA"/>
</dbReference>
<organism evidence="1 2">
    <name type="scientific">Methylobacterium pseudosasicola</name>
    <dbReference type="NCBI Taxonomy" id="582667"/>
    <lineage>
        <taxon>Bacteria</taxon>
        <taxon>Pseudomonadati</taxon>
        <taxon>Pseudomonadota</taxon>
        <taxon>Alphaproteobacteria</taxon>
        <taxon>Hyphomicrobiales</taxon>
        <taxon>Methylobacteriaceae</taxon>
        <taxon>Methylobacterium</taxon>
    </lineage>
</organism>
<dbReference type="OrthoDB" id="9953378at2"/>
<proteinExistence type="predicted"/>